<evidence type="ECO:0000313" key="3">
    <source>
        <dbReference type="Proteomes" id="UP000593571"/>
    </source>
</evidence>
<sequence>MEAHSTASCPKSPAVLLACCSPQPSVSPSKVMAEALGKDRIATRLTFLCSAHPGGESPPPTAPAIQMGRRFLEPSRPGCFSLNSLSSASFSLCTLHRGQQRRAGSTCGTWMGQPLGWVAECVISKFCGNIPELSPAAGCKSTSPAGTWPFSAGTGGLSTVPSMPRPLGARDTRISHGSLSGQPSKMQGSKRSNVKVPKKREHLERNQNKARGWAAVGRWYRKRGC</sequence>
<reference evidence="2 3" key="1">
    <citation type="journal article" date="2020" name="Nature">
        <title>Six reference-quality genomes reveal evolution of bat adaptations.</title>
        <authorList>
            <person name="Jebb D."/>
            <person name="Huang Z."/>
            <person name="Pippel M."/>
            <person name="Hughes G.M."/>
            <person name="Lavrichenko K."/>
            <person name="Devanna P."/>
            <person name="Winkler S."/>
            <person name="Jermiin L.S."/>
            <person name="Skirmuntt E.C."/>
            <person name="Katzourakis A."/>
            <person name="Burkitt-Gray L."/>
            <person name="Ray D.A."/>
            <person name="Sullivan K.A.M."/>
            <person name="Roscito J.G."/>
            <person name="Kirilenko B.M."/>
            <person name="Davalos L.M."/>
            <person name="Corthals A.P."/>
            <person name="Power M.L."/>
            <person name="Jones G."/>
            <person name="Ransome R.D."/>
            <person name="Dechmann D.K.N."/>
            <person name="Locatelli A.G."/>
            <person name="Puechmaille S.J."/>
            <person name="Fedrigo O."/>
            <person name="Jarvis E.D."/>
            <person name="Hiller M."/>
            <person name="Vernes S.C."/>
            <person name="Myers E.W."/>
            <person name="Teeling E.C."/>
        </authorList>
    </citation>
    <scope>NUCLEOTIDE SEQUENCE [LARGE SCALE GENOMIC DNA]</scope>
    <source>
        <strain evidence="2">MRouAeg1</strain>
        <tissue evidence="2">Muscle</tissue>
    </source>
</reference>
<dbReference type="AlphaFoldDB" id="A0A7J8CJ57"/>
<evidence type="ECO:0000313" key="2">
    <source>
        <dbReference type="EMBL" id="KAF6410802.1"/>
    </source>
</evidence>
<accession>A0A7J8CJ57</accession>
<proteinExistence type="predicted"/>
<gene>
    <name evidence="2" type="ORF">HJG63_009239</name>
</gene>
<comment type="caution">
    <text evidence="2">The sequence shown here is derived from an EMBL/GenBank/DDBJ whole genome shotgun (WGS) entry which is preliminary data.</text>
</comment>
<feature type="region of interest" description="Disordered" evidence="1">
    <location>
        <begin position="164"/>
        <end position="206"/>
    </location>
</feature>
<protein>
    <submittedName>
        <fullName evidence="2">Uncharacterized protein</fullName>
    </submittedName>
</protein>
<dbReference type="Proteomes" id="UP000593571">
    <property type="component" value="Unassembled WGS sequence"/>
</dbReference>
<dbReference type="EMBL" id="JACASE010000014">
    <property type="protein sequence ID" value="KAF6410802.1"/>
    <property type="molecule type" value="Genomic_DNA"/>
</dbReference>
<feature type="compositionally biased region" description="Polar residues" evidence="1">
    <location>
        <begin position="175"/>
        <end position="191"/>
    </location>
</feature>
<evidence type="ECO:0000256" key="1">
    <source>
        <dbReference type="SAM" id="MobiDB-lite"/>
    </source>
</evidence>
<organism evidence="2 3">
    <name type="scientific">Rousettus aegyptiacus</name>
    <name type="common">Egyptian fruit bat</name>
    <name type="synonym">Pteropus aegyptiacus</name>
    <dbReference type="NCBI Taxonomy" id="9407"/>
    <lineage>
        <taxon>Eukaryota</taxon>
        <taxon>Metazoa</taxon>
        <taxon>Chordata</taxon>
        <taxon>Craniata</taxon>
        <taxon>Vertebrata</taxon>
        <taxon>Euteleostomi</taxon>
        <taxon>Mammalia</taxon>
        <taxon>Eutheria</taxon>
        <taxon>Laurasiatheria</taxon>
        <taxon>Chiroptera</taxon>
        <taxon>Yinpterochiroptera</taxon>
        <taxon>Pteropodoidea</taxon>
        <taxon>Pteropodidae</taxon>
        <taxon>Rousettinae</taxon>
        <taxon>Rousettus</taxon>
    </lineage>
</organism>
<keyword evidence="3" id="KW-1185">Reference proteome</keyword>
<name>A0A7J8CJ57_ROUAE</name>